<dbReference type="PANTHER" id="PTHR48095">
    <property type="entry name" value="PYRUVATE CARBOXYLASE SUBUNIT A"/>
    <property type="match status" value="1"/>
</dbReference>
<dbReference type="InterPro" id="IPR001882">
    <property type="entry name" value="Biotin_BS"/>
</dbReference>
<evidence type="ECO:0000256" key="3">
    <source>
        <dbReference type="ARBA" id="ARBA00022741"/>
    </source>
</evidence>
<dbReference type="Gene3D" id="2.40.50.100">
    <property type="match status" value="1"/>
</dbReference>
<keyword evidence="3" id="KW-0547">Nucleotide-binding</keyword>
<dbReference type="Pfam" id="PF02786">
    <property type="entry name" value="CPSase_L_D2"/>
    <property type="match status" value="2"/>
</dbReference>
<dbReference type="SUPFAM" id="SSF56059">
    <property type="entry name" value="Glutathione synthetase ATP-binding domain-like"/>
    <property type="match status" value="1"/>
</dbReference>
<dbReference type="Pfam" id="PF00364">
    <property type="entry name" value="Biotin_lipoyl"/>
    <property type="match status" value="1"/>
</dbReference>
<evidence type="ECO:0000256" key="4">
    <source>
        <dbReference type="ARBA" id="ARBA00022840"/>
    </source>
</evidence>
<dbReference type="SUPFAM" id="SSF51230">
    <property type="entry name" value="Single hybrid motif"/>
    <property type="match status" value="1"/>
</dbReference>
<organism evidence="8 9">
    <name type="scientific">OM182 bacterium MED-G24</name>
    <dbReference type="NCBI Taxonomy" id="1986255"/>
    <lineage>
        <taxon>Bacteria</taxon>
        <taxon>Pseudomonadati</taxon>
        <taxon>Pseudomonadota</taxon>
        <taxon>Gammaproteobacteria</taxon>
        <taxon>OMG group</taxon>
        <taxon>OM182 clade</taxon>
    </lineage>
</organism>
<keyword evidence="4" id="KW-0067">ATP-binding</keyword>
<dbReference type="InterPro" id="IPR011053">
    <property type="entry name" value="Single_hybrid_motif"/>
</dbReference>
<dbReference type="InterPro" id="IPR005479">
    <property type="entry name" value="CPAse_ATP-bd"/>
</dbReference>
<dbReference type="PROSITE" id="PS50979">
    <property type="entry name" value="BC"/>
    <property type="match status" value="1"/>
</dbReference>
<feature type="domain" description="Lipoyl-binding" evidence="6">
    <location>
        <begin position="823"/>
        <end position="900"/>
    </location>
</feature>
<dbReference type="SUPFAM" id="SSF51246">
    <property type="entry name" value="Rudiment single hybrid motif"/>
    <property type="match status" value="1"/>
</dbReference>
<accession>A0A2A5WWY6</accession>
<dbReference type="PROSITE" id="PS50968">
    <property type="entry name" value="BIOTINYL_LIPOYL"/>
    <property type="match status" value="1"/>
</dbReference>
<dbReference type="PANTHER" id="PTHR48095:SF4">
    <property type="entry name" value="BIOTIN CARBOXYL CARRIER PROTEIN OF ACETYL-COA CARBOXYLASE"/>
    <property type="match status" value="1"/>
</dbReference>
<dbReference type="PROSITE" id="PS00867">
    <property type="entry name" value="CPSASE_2"/>
    <property type="match status" value="1"/>
</dbReference>
<gene>
    <name evidence="8" type="ORF">CNE99_03335</name>
</gene>
<evidence type="ECO:0000259" key="6">
    <source>
        <dbReference type="PROSITE" id="PS50968"/>
    </source>
</evidence>
<dbReference type="Gene3D" id="3.40.50.20">
    <property type="match status" value="1"/>
</dbReference>
<dbReference type="GO" id="GO:0016874">
    <property type="term" value="F:ligase activity"/>
    <property type="evidence" value="ECO:0007669"/>
    <property type="project" value="UniProtKB-KW"/>
</dbReference>
<proteinExistence type="predicted"/>
<dbReference type="Gene3D" id="3.30.470.20">
    <property type="entry name" value="ATP-grasp fold, B domain"/>
    <property type="match status" value="1"/>
</dbReference>
<comment type="cofactor">
    <cofactor evidence="1">
        <name>biotin</name>
        <dbReference type="ChEBI" id="CHEBI:57586"/>
    </cofactor>
</comment>
<dbReference type="AlphaFoldDB" id="A0A2A5WWY6"/>
<dbReference type="InterPro" id="IPR051602">
    <property type="entry name" value="ACC_Biotin_Carboxylase"/>
</dbReference>
<sequence length="938" mass="104514">MSGQWYHRNPLIHQNRRKTGGSTWRRSFDCSDVQPLIICRGPIRIEAMTVFEELGIEHYGILLSEKDSITYTEALSPELRKGLPDERVHRVPDYSGATKEERLERIHEIVQIAHAHNYNAVFAGYGFMAEDETLVSALEDAGLNFIGPCSRTVRSAGNKDLAKRTAIAEDVSVTPGVDNATELTLERLYPDKAALSSLISEQGFDLDIATMELKEAVSAVLETSYEQGVDLFSIDDLSETLTACVADLMRLHPRYRIRLKAIGGGGGKGQRILDAPSDSSSESIDAACGRVDTLFREILSEVRAGGVGDNKNVLAELNIETVRHVEIQVVGNGEWCLTMGGRDCSVQMNEQKLLELSLTVPELEDGILKANDAGQESAVASLKQDLATLIRMEEEAVRFGAAVGLDSVSTFECIVDQDNHFFMEMNTRVQVEHRVSELCYSLRFINPEDHNDRFEVDAIIELMVLLARHGARLPCPERIRREGASAEIRLNASDDALRPHAGGVITDWSSPLEGEIRDDQGICLTNPDTDMFMRYHLAGAYDSNIALELTTGLSREDTFERAATILRKMKITGENLSTNLNFHYGLINWFTGQNVQARPATSFTLPYLTAVGQLTRCASDIDLSYAWRQIEQRYLSGTEDASHNAAISDVMARKSNLVIRAVERLLDQPHYLAGWLARYQGDFTVTDRAVSWHRNRLFVLADIYEFLNMLPDDNTPALYTIWPEDLEILETGLSFIRELSARDLMGPDGNLHTEARDDVVGAHAGHQIGLELLNLLPYIADRARFFELRVNADLTVELPNWTRDPDTTAESLRYLSPPPVAAGDEISAPSGGMFYSREAPDRPPLVEPGDHFETGDDLCVIEVMKMFNKVRAPFSGTIDKVLIGEDQTIIKKGQPIFKVTPDEIITLPTPDEMAALRRSETDEFLRTLRLESDDGARP</sequence>
<name>A0A2A5WWY6_9GAMM</name>
<dbReference type="SUPFAM" id="SSF52440">
    <property type="entry name" value="PreATP-grasp domain"/>
    <property type="match status" value="1"/>
</dbReference>
<dbReference type="InterPro" id="IPR011054">
    <property type="entry name" value="Rudment_hybrid_motif"/>
</dbReference>
<evidence type="ECO:0000259" key="7">
    <source>
        <dbReference type="PROSITE" id="PS50979"/>
    </source>
</evidence>
<dbReference type="InterPro" id="IPR005482">
    <property type="entry name" value="Biotin_COase_C"/>
</dbReference>
<dbReference type="SMART" id="SM00878">
    <property type="entry name" value="Biotin_carb_C"/>
    <property type="match status" value="1"/>
</dbReference>
<comment type="caution">
    <text evidence="8">The sequence shown here is derived from an EMBL/GenBank/DDBJ whole genome shotgun (WGS) entry which is preliminary data.</text>
</comment>
<evidence type="ECO:0000256" key="1">
    <source>
        <dbReference type="ARBA" id="ARBA00001953"/>
    </source>
</evidence>
<feature type="domain" description="Biotin carboxylation" evidence="7">
    <location>
        <begin position="31"/>
        <end position="607"/>
    </location>
</feature>
<evidence type="ECO:0000313" key="9">
    <source>
        <dbReference type="Proteomes" id="UP000219327"/>
    </source>
</evidence>
<dbReference type="EMBL" id="NTKD01000010">
    <property type="protein sequence ID" value="PDH40606.1"/>
    <property type="molecule type" value="Genomic_DNA"/>
</dbReference>
<dbReference type="InterPro" id="IPR005481">
    <property type="entry name" value="BC-like_N"/>
</dbReference>
<reference evidence="8 9" key="1">
    <citation type="submission" date="2017-08" db="EMBL/GenBank/DDBJ databases">
        <title>Fine stratification of microbial communities through a metagenomic profile of the photic zone.</title>
        <authorList>
            <person name="Haro-Moreno J.M."/>
            <person name="Lopez-Perez M."/>
            <person name="De La Torre J."/>
            <person name="Picazo A."/>
            <person name="Camacho A."/>
            <person name="Rodriguez-Valera F."/>
        </authorList>
    </citation>
    <scope>NUCLEOTIDE SEQUENCE [LARGE SCALE GENOMIC DNA]</scope>
    <source>
        <strain evidence="8">MED-G24</strain>
    </source>
</reference>
<dbReference type="InterPro" id="IPR016185">
    <property type="entry name" value="PreATP-grasp_dom_sf"/>
</dbReference>
<dbReference type="CDD" id="cd06850">
    <property type="entry name" value="biotinyl_domain"/>
    <property type="match status" value="1"/>
</dbReference>
<dbReference type="PROSITE" id="PS00188">
    <property type="entry name" value="BIOTIN"/>
    <property type="match status" value="1"/>
</dbReference>
<evidence type="ECO:0000256" key="2">
    <source>
        <dbReference type="ARBA" id="ARBA00022598"/>
    </source>
</evidence>
<keyword evidence="2" id="KW-0436">Ligase</keyword>
<evidence type="ECO:0000313" key="8">
    <source>
        <dbReference type="EMBL" id="PDH40606.1"/>
    </source>
</evidence>
<dbReference type="InterPro" id="IPR011764">
    <property type="entry name" value="Biotin_carboxylation_dom"/>
</dbReference>
<protein>
    <submittedName>
        <fullName evidence="8">Biotin carboxylase</fullName>
    </submittedName>
</protein>
<dbReference type="Proteomes" id="UP000219327">
    <property type="component" value="Unassembled WGS sequence"/>
</dbReference>
<dbReference type="InterPro" id="IPR000089">
    <property type="entry name" value="Biotin_lipoyl"/>
</dbReference>
<dbReference type="GO" id="GO:0005524">
    <property type="term" value="F:ATP binding"/>
    <property type="evidence" value="ECO:0007669"/>
    <property type="project" value="UniProtKB-KW"/>
</dbReference>
<dbReference type="Pfam" id="PF00289">
    <property type="entry name" value="Biotin_carb_N"/>
    <property type="match status" value="1"/>
</dbReference>
<keyword evidence="5" id="KW-0092">Biotin</keyword>
<evidence type="ECO:0000256" key="5">
    <source>
        <dbReference type="ARBA" id="ARBA00023267"/>
    </source>
</evidence>